<feature type="compositionally biased region" description="Polar residues" evidence="1">
    <location>
        <begin position="20"/>
        <end position="32"/>
    </location>
</feature>
<dbReference type="EMBL" id="JXYS01000018">
    <property type="protein sequence ID" value="KJF18324.1"/>
    <property type="molecule type" value="Genomic_DNA"/>
</dbReference>
<dbReference type="AlphaFoldDB" id="A0A0D8HKD8"/>
<keyword evidence="3" id="KW-1185">Reference proteome</keyword>
<feature type="region of interest" description="Disordered" evidence="1">
    <location>
        <begin position="20"/>
        <end position="47"/>
    </location>
</feature>
<accession>A0A0D8HKD8</accession>
<organism evidence="2 3">
    <name type="scientific">Acidithrix ferrooxidans</name>
    <dbReference type="NCBI Taxonomy" id="1280514"/>
    <lineage>
        <taxon>Bacteria</taxon>
        <taxon>Bacillati</taxon>
        <taxon>Actinomycetota</taxon>
        <taxon>Acidimicrobiia</taxon>
        <taxon>Acidimicrobiales</taxon>
        <taxon>Acidimicrobiaceae</taxon>
        <taxon>Acidithrix</taxon>
    </lineage>
</organism>
<name>A0A0D8HKD8_9ACTN</name>
<protein>
    <submittedName>
        <fullName evidence="2">Uncharacterized protein</fullName>
    </submittedName>
</protein>
<proteinExistence type="predicted"/>
<gene>
    <name evidence="2" type="ORF">AXFE_07120</name>
</gene>
<dbReference type="Proteomes" id="UP000032360">
    <property type="component" value="Unassembled WGS sequence"/>
</dbReference>
<comment type="caution">
    <text evidence="2">The sequence shown here is derived from an EMBL/GenBank/DDBJ whole genome shotgun (WGS) entry which is preliminary data.</text>
</comment>
<evidence type="ECO:0000313" key="3">
    <source>
        <dbReference type="Proteomes" id="UP000032360"/>
    </source>
</evidence>
<evidence type="ECO:0000313" key="2">
    <source>
        <dbReference type="EMBL" id="KJF18324.1"/>
    </source>
</evidence>
<sequence>MERGFYNDDDQMNKAVLVAATSSSQAHPNSADLQDCISLSRGEDSNS</sequence>
<reference evidence="2 3" key="1">
    <citation type="submission" date="2015-01" db="EMBL/GenBank/DDBJ databases">
        <title>Draft genome of the acidophilic iron oxidizer Acidithrix ferrooxidans strain Py-F3.</title>
        <authorList>
            <person name="Poehlein A."/>
            <person name="Eisen S."/>
            <person name="Schloemann M."/>
            <person name="Johnson B.D."/>
            <person name="Daniel R."/>
            <person name="Muehling M."/>
        </authorList>
    </citation>
    <scope>NUCLEOTIDE SEQUENCE [LARGE SCALE GENOMIC DNA]</scope>
    <source>
        <strain evidence="2 3">Py-F3</strain>
    </source>
</reference>
<evidence type="ECO:0000256" key="1">
    <source>
        <dbReference type="SAM" id="MobiDB-lite"/>
    </source>
</evidence>